<organism evidence="6 7">
    <name type="scientific">Pedobacter changchengzhani</name>
    <dbReference type="NCBI Taxonomy" id="2529274"/>
    <lineage>
        <taxon>Bacteria</taxon>
        <taxon>Pseudomonadati</taxon>
        <taxon>Bacteroidota</taxon>
        <taxon>Sphingobacteriia</taxon>
        <taxon>Sphingobacteriales</taxon>
        <taxon>Sphingobacteriaceae</taxon>
        <taxon>Pedobacter</taxon>
    </lineage>
</organism>
<dbReference type="Proteomes" id="UP000295668">
    <property type="component" value="Unassembled WGS sequence"/>
</dbReference>
<feature type="chain" id="PRO_5020417214" evidence="4">
    <location>
        <begin position="25"/>
        <end position="992"/>
    </location>
</feature>
<dbReference type="EMBL" id="SJCY01000005">
    <property type="protein sequence ID" value="TDG36216.1"/>
    <property type="molecule type" value="Genomic_DNA"/>
</dbReference>
<evidence type="ECO:0000259" key="5">
    <source>
        <dbReference type="Pfam" id="PF07715"/>
    </source>
</evidence>
<dbReference type="GO" id="GO:0009279">
    <property type="term" value="C:cell outer membrane"/>
    <property type="evidence" value="ECO:0007669"/>
    <property type="project" value="UniProtKB-SubCell"/>
</dbReference>
<dbReference type="InterPro" id="IPR037066">
    <property type="entry name" value="Plug_dom_sf"/>
</dbReference>
<accession>A0A4R5ML91</accession>
<gene>
    <name evidence="6" type="ORF">EZJ43_09440</name>
</gene>
<keyword evidence="4" id="KW-0732">Signal</keyword>
<dbReference type="RefSeq" id="WP_133262462.1">
    <property type="nucleotide sequence ID" value="NZ_SJCY01000005.1"/>
</dbReference>
<dbReference type="InterPro" id="IPR012910">
    <property type="entry name" value="Plug_dom"/>
</dbReference>
<keyword evidence="3" id="KW-0998">Cell outer membrane</keyword>
<proteinExistence type="predicted"/>
<feature type="domain" description="TonB-dependent receptor plug" evidence="5">
    <location>
        <begin position="84"/>
        <end position="199"/>
    </location>
</feature>
<dbReference type="InterPro" id="IPR036942">
    <property type="entry name" value="Beta-barrel_TonB_sf"/>
</dbReference>
<evidence type="ECO:0000256" key="4">
    <source>
        <dbReference type="SAM" id="SignalP"/>
    </source>
</evidence>
<dbReference type="Gene3D" id="2.40.170.20">
    <property type="entry name" value="TonB-dependent receptor, beta-barrel domain"/>
    <property type="match status" value="1"/>
</dbReference>
<comment type="subcellular location">
    <subcellularLocation>
        <location evidence="1">Cell outer membrane</location>
    </subcellularLocation>
</comment>
<keyword evidence="7" id="KW-1185">Reference proteome</keyword>
<protein>
    <submittedName>
        <fullName evidence="6">SusC/RagA family TonB-linked outer membrane protein</fullName>
    </submittedName>
</protein>
<keyword evidence="2" id="KW-0472">Membrane</keyword>
<evidence type="ECO:0000313" key="7">
    <source>
        <dbReference type="Proteomes" id="UP000295668"/>
    </source>
</evidence>
<dbReference type="OrthoDB" id="9768177at2"/>
<sequence>MVKLSSTVSIVFFLLLFGLSNAQANNNYTNTLTFKHLVLQQDTSKKDSTKKSVTIDTIGQMVRASQKFKTVRDTINVRTSAPVPNLSLQQIIKGNLAGVYVQESNGEPGTEQSIIVQGASNIMFSKKDNYALQPAIYLNGVPLVAENPFAFDVQRYDYNRIGPATNLLSQIDIDNIQSIAVVKDPFELAKLGPNAANGAIYITTKNARDGKRDISLNSYFGFVTAPSTSTVNGVYENNFRKPFYQKYATEENYANSASYLKDSTNTAYFGPSNWNKQYYSSSPTFSADLGITGGNDRANFRFYGAGTKNAGNADKTSIDRYNLFFGINMAPFSWLTVSSSVNAVRLDRTRNKSLRDRFAESRYIPDLTSPLAPNADNYSAFLNETDKDVDINKTSIVNGNISLRATVGPVILSSSLMVDYNEGIRDYFIPSTLQAGVSYISNYFGFSQRVLVNNTAEYTYKFNDNNKIDFGLGQSIQGDTYKYNYTRAYNGPNDFVKILKVEGDPTKDNYLNTYSNSEFYIFRYIDKERNNLFSVNASAKYSYKDVLTVSALVRRDGSSNGQPDSRWVTTPAFNATYNLKSQFLKDSKTINELSLSAGWGRTLRLFQDDKFAAGPQYKSESGWFEEPTIPGYGGILGINRPYSSGFIGYGISLPYADRTNISLSGSFLNGRITGGLSVYNRNDKNQVIGIPVPVETGYSQNYQSGLDVNNKGIELSANALVINRPKALSWSTSINASYNKNKVVALPGGLQELTVGTDRITVGQSLGSYWLYTNQGIYNNQSEIPAGRNFNGIAIKVGDPNWKDYNGDNRIDEKDKVSTGDRAPKVVGGWGNSLTYKNFDLNFNLIFALGQKAINQYQASRYDFVNSEAGNDINSVKEIQSWQIFDNQKNYPIYNPWSSVDAYRADQDLFLEDASYLKLRSLTLGYDFGKSNIFKKSGTPFRKAFLYVTAMNVFTITKFSGQDPELVNYNGIYDGANLPIPRTFVLGFKLDL</sequence>
<dbReference type="Pfam" id="PF07715">
    <property type="entry name" value="Plug"/>
    <property type="match status" value="1"/>
</dbReference>
<reference evidence="6 7" key="1">
    <citation type="submission" date="2019-02" db="EMBL/GenBank/DDBJ databases">
        <title>Pedobacter sp. nov., a novel speices isolated from soil of pinguins habitat in Antarcitica.</title>
        <authorList>
            <person name="He R.-H."/>
        </authorList>
    </citation>
    <scope>NUCLEOTIDE SEQUENCE [LARGE SCALE GENOMIC DNA]</scope>
    <source>
        <strain evidence="6 7">E01020</strain>
    </source>
</reference>
<comment type="caution">
    <text evidence="6">The sequence shown here is derived from an EMBL/GenBank/DDBJ whole genome shotgun (WGS) entry which is preliminary data.</text>
</comment>
<dbReference type="Gene3D" id="2.170.130.10">
    <property type="entry name" value="TonB-dependent receptor, plug domain"/>
    <property type="match status" value="1"/>
</dbReference>
<evidence type="ECO:0000313" key="6">
    <source>
        <dbReference type="EMBL" id="TDG36216.1"/>
    </source>
</evidence>
<name>A0A4R5ML91_9SPHI</name>
<feature type="signal peptide" evidence="4">
    <location>
        <begin position="1"/>
        <end position="24"/>
    </location>
</feature>
<dbReference type="SUPFAM" id="SSF56935">
    <property type="entry name" value="Porins"/>
    <property type="match status" value="1"/>
</dbReference>
<dbReference type="AlphaFoldDB" id="A0A4R5ML91"/>
<evidence type="ECO:0000256" key="1">
    <source>
        <dbReference type="ARBA" id="ARBA00004442"/>
    </source>
</evidence>
<evidence type="ECO:0000256" key="2">
    <source>
        <dbReference type="ARBA" id="ARBA00023136"/>
    </source>
</evidence>
<evidence type="ECO:0000256" key="3">
    <source>
        <dbReference type="ARBA" id="ARBA00023237"/>
    </source>
</evidence>